<proteinExistence type="predicted"/>
<feature type="compositionally biased region" description="Low complexity" evidence="1">
    <location>
        <begin position="473"/>
        <end position="490"/>
    </location>
</feature>
<feature type="compositionally biased region" description="Low complexity" evidence="1">
    <location>
        <begin position="602"/>
        <end position="625"/>
    </location>
</feature>
<protein>
    <submittedName>
        <fullName evidence="2">Uncharacterized protein</fullName>
    </submittedName>
</protein>
<feature type="compositionally biased region" description="Polar residues" evidence="1">
    <location>
        <begin position="169"/>
        <end position="179"/>
    </location>
</feature>
<feature type="compositionally biased region" description="Acidic residues" evidence="1">
    <location>
        <begin position="188"/>
        <end position="199"/>
    </location>
</feature>
<feature type="compositionally biased region" description="Polar residues" evidence="1">
    <location>
        <begin position="648"/>
        <end position="659"/>
    </location>
</feature>
<feature type="compositionally biased region" description="Low complexity" evidence="1">
    <location>
        <begin position="521"/>
        <end position="530"/>
    </location>
</feature>
<dbReference type="EMBL" id="OZ019909">
    <property type="protein sequence ID" value="CAK9209219.1"/>
    <property type="molecule type" value="Genomic_DNA"/>
</dbReference>
<sequence length="659" mass="69853">MKSSDEDVNEQAHVEDIGSMQAGCPDEIHTRYVLSRRTSTAASDHAAAAAVIVAKLQYSAASSSRHMHTFQPATTCSKLQYVLEAPAVELLTIMEQQQQLESSSSLSSSFRSQSCTSCESGELTRDTVLGESISCCTSSSWHSSNRSSASQDHNTSVVINCSSKDLQQSTRSVTTSLDLQESRKEQLKEEEEEEEEANSSDDGHLNCTGRELSCTQLASTRGDPNSWLRFPSKLKALFGSKKKTPKPASACKLHENLTCTQPEQLLLHPRSIQSFESSHASNATAANPSLQRALRLSSCGSEQQLAESARTLRSSTPMRRSYTAETTSSSSSSSCKGTRTFAASSGCSRAAAPGMQQLIKESSLSTNAEFKNRRWPATAAAAAAAVAATGGGYGTAVYGSNCSLQQLPTAFDDTLVSDGRGGTILQGNLSKMRERWLQYMKILSKLPYNSGRKITIPGKPAPRELQHTAAVPSSSSSSSSISSSTSSSSSADEDSVRPKSMPAIETTRMTMTPAAVPRPKSTTSGGAGASAAGLTISRISPRIPHHHHHNSSSMGSRHSFPTAVERAGFLSATSSPKFSNKMSMGSLKAVKMSSPKVMGAGNSSSSPRRSSNNNNSSSSSSNRSSTTTMSELHSSVQGAIAHCKKSHSGQLSQDILASS</sequence>
<feature type="compositionally biased region" description="Polar residues" evidence="1">
    <location>
        <begin position="626"/>
        <end position="637"/>
    </location>
</feature>
<feature type="region of interest" description="Disordered" evidence="1">
    <location>
        <begin position="308"/>
        <end position="336"/>
    </location>
</feature>
<feature type="region of interest" description="Disordered" evidence="1">
    <location>
        <begin position="595"/>
        <end position="659"/>
    </location>
</feature>
<evidence type="ECO:0000313" key="3">
    <source>
        <dbReference type="Proteomes" id="UP001497512"/>
    </source>
</evidence>
<accession>A0ABP0TZP9</accession>
<name>A0ABP0TZP9_9BRYO</name>
<feature type="compositionally biased region" description="Polar residues" evidence="1">
    <location>
        <begin position="308"/>
        <end position="327"/>
    </location>
</feature>
<evidence type="ECO:0000256" key="1">
    <source>
        <dbReference type="SAM" id="MobiDB-lite"/>
    </source>
</evidence>
<feature type="region of interest" description="Disordered" evidence="1">
    <location>
        <begin position="454"/>
        <end position="530"/>
    </location>
</feature>
<organism evidence="2 3">
    <name type="scientific">Sphagnum troendelagicum</name>
    <dbReference type="NCBI Taxonomy" id="128251"/>
    <lineage>
        <taxon>Eukaryota</taxon>
        <taxon>Viridiplantae</taxon>
        <taxon>Streptophyta</taxon>
        <taxon>Embryophyta</taxon>
        <taxon>Bryophyta</taxon>
        <taxon>Sphagnophytina</taxon>
        <taxon>Sphagnopsida</taxon>
        <taxon>Sphagnales</taxon>
        <taxon>Sphagnaceae</taxon>
        <taxon>Sphagnum</taxon>
    </lineage>
</organism>
<keyword evidence="3" id="KW-1185">Reference proteome</keyword>
<reference evidence="2" key="1">
    <citation type="submission" date="2024-02" db="EMBL/GenBank/DDBJ databases">
        <authorList>
            <consortium name="ELIXIR-Norway"/>
            <consortium name="Elixir Norway"/>
        </authorList>
    </citation>
    <scope>NUCLEOTIDE SEQUENCE</scope>
</reference>
<gene>
    <name evidence="2" type="ORF">CSSPTR1EN2_LOCUS9574</name>
</gene>
<dbReference type="Proteomes" id="UP001497512">
    <property type="component" value="Chromosome 17"/>
</dbReference>
<evidence type="ECO:0000313" key="2">
    <source>
        <dbReference type="EMBL" id="CAK9209219.1"/>
    </source>
</evidence>
<feature type="region of interest" description="Disordered" evidence="1">
    <location>
        <begin position="169"/>
        <end position="206"/>
    </location>
</feature>